<gene>
    <name evidence="2" type="ORF">B4N89_29680</name>
</gene>
<feature type="domain" description="B3/B4 tRNA-binding" evidence="1">
    <location>
        <begin position="60"/>
        <end position="208"/>
    </location>
</feature>
<dbReference type="RefSeq" id="WP_078978836.1">
    <property type="nucleotide sequence ID" value="NZ_MWQN01000001.1"/>
</dbReference>
<accession>A0A1T3P614</accession>
<dbReference type="STRING" id="159449.B4N89_29680"/>
<dbReference type="GO" id="GO:0004826">
    <property type="term" value="F:phenylalanine-tRNA ligase activity"/>
    <property type="evidence" value="ECO:0007669"/>
    <property type="project" value="InterPro"/>
</dbReference>
<dbReference type="InterPro" id="IPR020825">
    <property type="entry name" value="Phe-tRNA_synthase-like_B3/B4"/>
</dbReference>
<name>A0A1T3P614_9ACTN</name>
<comment type="caution">
    <text evidence="2">The sequence shown here is derived from an EMBL/GenBank/DDBJ whole genome shotgun (WGS) entry which is preliminary data.</text>
</comment>
<dbReference type="EMBL" id="MWQN01000001">
    <property type="protein sequence ID" value="OPC84538.1"/>
    <property type="molecule type" value="Genomic_DNA"/>
</dbReference>
<dbReference type="OrthoDB" id="276580at2"/>
<keyword evidence="3" id="KW-1185">Reference proteome</keyword>
<protein>
    <submittedName>
        <fullName evidence="2">Cytoplasmic protein</fullName>
    </submittedName>
</protein>
<dbReference type="Pfam" id="PF03483">
    <property type="entry name" value="B3_4"/>
    <property type="match status" value="1"/>
</dbReference>
<dbReference type="SMART" id="SM00873">
    <property type="entry name" value="B3_4"/>
    <property type="match status" value="1"/>
</dbReference>
<reference evidence="2 3" key="1">
    <citation type="submission" date="2017-03" db="EMBL/GenBank/DDBJ databases">
        <title>Draft genome sequence of Streptomyces scabrisporus NF3, endophyte isolated from Amphipterygium adstringens.</title>
        <authorList>
            <person name="Vazquez M."/>
            <person name="Ceapa C.D."/>
            <person name="Rodriguez Luna D."/>
            <person name="Sanchez Esquivel S."/>
        </authorList>
    </citation>
    <scope>NUCLEOTIDE SEQUENCE [LARGE SCALE GENOMIC DNA]</scope>
    <source>
        <strain evidence="2 3">NF3</strain>
    </source>
</reference>
<evidence type="ECO:0000313" key="2">
    <source>
        <dbReference type="EMBL" id="OPC84538.1"/>
    </source>
</evidence>
<dbReference type="SUPFAM" id="SSF56037">
    <property type="entry name" value="PheT/TilS domain"/>
    <property type="match status" value="1"/>
</dbReference>
<dbReference type="eggNOG" id="COG3382">
    <property type="taxonomic scope" value="Bacteria"/>
</dbReference>
<dbReference type="InterPro" id="IPR005146">
    <property type="entry name" value="B3/B4_tRNA-bd"/>
</dbReference>
<organism evidence="2 3">
    <name type="scientific">Embleya scabrispora</name>
    <dbReference type="NCBI Taxonomy" id="159449"/>
    <lineage>
        <taxon>Bacteria</taxon>
        <taxon>Bacillati</taxon>
        <taxon>Actinomycetota</taxon>
        <taxon>Actinomycetes</taxon>
        <taxon>Kitasatosporales</taxon>
        <taxon>Streptomycetaceae</taxon>
        <taxon>Embleya</taxon>
    </lineage>
</organism>
<evidence type="ECO:0000313" key="3">
    <source>
        <dbReference type="Proteomes" id="UP000190037"/>
    </source>
</evidence>
<dbReference type="Gene3D" id="3.50.40.10">
    <property type="entry name" value="Phenylalanyl-trna Synthetase, Chain B, domain 3"/>
    <property type="match status" value="1"/>
</dbReference>
<sequence length="223" mass="24510">MLTSITIDPAVHALRPDAVVLALVATGLPGGPSDDESRAALAEATLTLPAGPPEEHPNVAAWREAYRAFGAKPQRTRCSVEALMRRGGLPEVNRLVDLYNAVSVRHVLPVGGEDLARYRGAARLIRAEGTEPFEVLEAGEPAIDHPAPGEVVWRDDEGVTCRRWNWRQCVRTRITEHTTEALFLFERLAPMTLDALQEAGEDLTKRLRDLDRAVRVESRLVGA</sequence>
<dbReference type="PANTHER" id="PTHR39209">
    <property type="match status" value="1"/>
</dbReference>
<dbReference type="Proteomes" id="UP000190037">
    <property type="component" value="Unassembled WGS sequence"/>
</dbReference>
<evidence type="ECO:0000259" key="1">
    <source>
        <dbReference type="SMART" id="SM00873"/>
    </source>
</evidence>
<dbReference type="GO" id="GO:0003723">
    <property type="term" value="F:RNA binding"/>
    <property type="evidence" value="ECO:0007669"/>
    <property type="project" value="InterPro"/>
</dbReference>
<proteinExistence type="predicted"/>
<dbReference type="AlphaFoldDB" id="A0A1T3P614"/>
<dbReference type="PANTHER" id="PTHR39209:SF2">
    <property type="entry name" value="CYTOPLASMIC PROTEIN"/>
    <property type="match status" value="1"/>
</dbReference>